<name>A0ABT7QL80_9GAMM</name>
<dbReference type="NCBIfam" id="TIGR02937">
    <property type="entry name" value="sigma70-ECF"/>
    <property type="match status" value="1"/>
</dbReference>
<dbReference type="PRINTS" id="PR00046">
    <property type="entry name" value="SIGMA70FCT"/>
</dbReference>
<keyword evidence="11" id="KW-1185">Reference proteome</keyword>
<dbReference type="InterPro" id="IPR000943">
    <property type="entry name" value="RNA_pol_sigma70"/>
</dbReference>
<keyword evidence="5" id="KW-0731">Sigma factor</keyword>
<proteinExistence type="inferred from homology"/>
<dbReference type="InterPro" id="IPR050813">
    <property type="entry name" value="Sigma-70_Factor"/>
</dbReference>
<dbReference type="SUPFAM" id="SSF88946">
    <property type="entry name" value="Sigma2 domain of RNA polymerase sigma factors"/>
    <property type="match status" value="1"/>
</dbReference>
<evidence type="ECO:0000256" key="2">
    <source>
        <dbReference type="ARBA" id="ARBA00022490"/>
    </source>
</evidence>
<dbReference type="InterPro" id="IPR007627">
    <property type="entry name" value="RNA_pol_sigma70_r2"/>
</dbReference>
<dbReference type="InterPro" id="IPR014284">
    <property type="entry name" value="RNA_pol_sigma-70_dom"/>
</dbReference>
<keyword evidence="7" id="KW-0804">Transcription</keyword>
<keyword evidence="3" id="KW-0805">Transcription regulation</keyword>
<comment type="similarity">
    <text evidence="1">Belongs to the sigma-70 factor family.</text>
</comment>
<reference evidence="10" key="1">
    <citation type="submission" date="2022-08" db="EMBL/GenBank/DDBJ databases">
        <authorList>
            <person name="Dzunkova M."/>
            <person name="La Clair J."/>
            <person name="Tyml T."/>
            <person name="Doud D."/>
            <person name="Schulz F."/>
            <person name="Piquer S."/>
            <person name="Porcel Sanchis D."/>
            <person name="Osborn A."/>
            <person name="Robinson D."/>
            <person name="Louie K.B."/>
            <person name="Bowen B.P."/>
            <person name="Bowers R."/>
            <person name="Lee J."/>
            <person name="Arnau Llombart V."/>
            <person name="Diaz Villanueva W."/>
            <person name="Gosliner T."/>
            <person name="Northen T."/>
            <person name="Cheng J.-F."/>
            <person name="Burkart M.D."/>
            <person name="Woyke T."/>
        </authorList>
    </citation>
    <scope>NUCLEOTIDE SEQUENCE</scope>
    <source>
        <strain evidence="10">Df01</strain>
    </source>
</reference>
<evidence type="ECO:0000256" key="8">
    <source>
        <dbReference type="NCBIfam" id="TIGR02392"/>
    </source>
</evidence>
<dbReference type="NCBIfam" id="TIGR02392">
    <property type="entry name" value="rpoH_proteo"/>
    <property type="match status" value="1"/>
</dbReference>
<dbReference type="Pfam" id="PF04542">
    <property type="entry name" value="Sigma70_r2"/>
    <property type="match status" value="1"/>
</dbReference>
<dbReference type="InterPro" id="IPR013325">
    <property type="entry name" value="RNA_pol_sigma_r2"/>
</dbReference>
<dbReference type="CDD" id="cd06171">
    <property type="entry name" value="Sigma70_r4"/>
    <property type="match status" value="1"/>
</dbReference>
<sequence length="281" mass="31918">MNIVINPSLPSVVGNLDAYIRSVNSIPMLSEQEEHRLAIAYREHNDIQAARQLALAHLRLVIATAHSYAGYGLEQSDLIQEGNIGLLKAVKKYDPLRGARLSTFALYWIRAEIHNFILRNWRIVKIATTKAHRKLFFNMRNLFKKNKDGYLQDAAETARELGVTAKDISEMRSRLHNTNVVSMNADENSSGTEFTLEAQADKADPERLLIEQKDGETNKENVTLALAALDDRSRTIVESRHLREKATTLHTLAAQFNISAERVRQLEAQALQKMRHFFQTT</sequence>
<evidence type="ECO:0000256" key="7">
    <source>
        <dbReference type="ARBA" id="ARBA00023163"/>
    </source>
</evidence>
<keyword evidence="2" id="KW-0963">Cytoplasm</keyword>
<evidence type="ECO:0000313" key="11">
    <source>
        <dbReference type="Proteomes" id="UP001168167"/>
    </source>
</evidence>
<organism evidence="10 11">
    <name type="scientific">Candidatus Doriopsillibacter californiensis</name>
    <dbReference type="NCBI Taxonomy" id="2970740"/>
    <lineage>
        <taxon>Bacteria</taxon>
        <taxon>Pseudomonadati</taxon>
        <taxon>Pseudomonadota</taxon>
        <taxon>Gammaproteobacteria</taxon>
        <taxon>Candidatus Tethybacterales</taxon>
        <taxon>Candidatus Persebacteraceae</taxon>
        <taxon>Candidatus Doriopsillibacter</taxon>
    </lineage>
</organism>
<evidence type="ECO:0000256" key="5">
    <source>
        <dbReference type="ARBA" id="ARBA00023082"/>
    </source>
</evidence>
<dbReference type="PANTHER" id="PTHR30376:SF3">
    <property type="entry name" value="RNA POLYMERASE SIGMA FACTOR RPOH"/>
    <property type="match status" value="1"/>
</dbReference>
<keyword evidence="6" id="KW-0238">DNA-binding</keyword>
<gene>
    <name evidence="10" type="primary">rpoH</name>
    <name evidence="10" type="ORF">NQX30_03305</name>
</gene>
<evidence type="ECO:0000256" key="4">
    <source>
        <dbReference type="ARBA" id="ARBA00023016"/>
    </source>
</evidence>
<dbReference type="InterPro" id="IPR012759">
    <property type="entry name" value="RNA_pol_sigma_RpoH_proteobac"/>
</dbReference>
<dbReference type="NCBIfam" id="NF005143">
    <property type="entry name" value="PRK06596.1"/>
    <property type="match status" value="1"/>
</dbReference>
<comment type="caution">
    <text evidence="10">The sequence shown here is derived from an EMBL/GenBank/DDBJ whole genome shotgun (WGS) entry which is preliminary data.</text>
</comment>
<feature type="domain" description="RNA polymerase sigma-70" evidence="9">
    <location>
        <begin position="77"/>
        <end position="90"/>
    </location>
</feature>
<dbReference type="Gene3D" id="1.20.140.160">
    <property type="match status" value="1"/>
</dbReference>
<dbReference type="SUPFAM" id="SSF88659">
    <property type="entry name" value="Sigma3 and sigma4 domains of RNA polymerase sigma factors"/>
    <property type="match status" value="1"/>
</dbReference>
<evidence type="ECO:0000256" key="6">
    <source>
        <dbReference type="ARBA" id="ARBA00023125"/>
    </source>
</evidence>
<dbReference type="PIRSF" id="PIRSF000770">
    <property type="entry name" value="RNA_pol_sigma-SigE/K"/>
    <property type="match status" value="1"/>
</dbReference>
<dbReference type="InterPro" id="IPR013324">
    <property type="entry name" value="RNA_pol_sigma_r3/r4-like"/>
</dbReference>
<dbReference type="Pfam" id="PF04545">
    <property type="entry name" value="Sigma70_r4"/>
    <property type="match status" value="1"/>
</dbReference>
<dbReference type="PANTHER" id="PTHR30376">
    <property type="entry name" value="SIGMA FACTOR RPOH HEAT SHOCK RELATED"/>
    <property type="match status" value="1"/>
</dbReference>
<evidence type="ECO:0000256" key="1">
    <source>
        <dbReference type="ARBA" id="ARBA00007788"/>
    </source>
</evidence>
<evidence type="ECO:0000259" key="9">
    <source>
        <dbReference type="PROSITE" id="PS00715"/>
    </source>
</evidence>
<evidence type="ECO:0000256" key="3">
    <source>
        <dbReference type="ARBA" id="ARBA00023015"/>
    </source>
</evidence>
<protein>
    <recommendedName>
        <fullName evidence="8">RNA polymerase sigma factor RpoH</fullName>
    </recommendedName>
</protein>
<dbReference type="Gene3D" id="1.20.120.1810">
    <property type="match status" value="1"/>
</dbReference>
<reference evidence="10" key="2">
    <citation type="journal article" date="2023" name="Microbiome">
        <title>Synthase-selected sorting approach identifies a beta-lactone synthase in a nudibranch symbiotic bacterium.</title>
        <authorList>
            <person name="Dzunkova M."/>
            <person name="La Clair J.J."/>
            <person name="Tyml T."/>
            <person name="Doud D."/>
            <person name="Schulz F."/>
            <person name="Piquer-Esteban S."/>
            <person name="Porcel Sanchis D."/>
            <person name="Osborn A."/>
            <person name="Robinson D."/>
            <person name="Louie K.B."/>
            <person name="Bowen B.P."/>
            <person name="Bowers R.M."/>
            <person name="Lee J."/>
            <person name="Arnau V."/>
            <person name="Diaz-Villanueva W."/>
            <person name="Stepanauskas R."/>
            <person name="Gosliner T."/>
            <person name="Date S.V."/>
            <person name="Northen T.R."/>
            <person name="Cheng J.F."/>
            <person name="Burkart M.D."/>
            <person name="Woyke T."/>
        </authorList>
    </citation>
    <scope>NUCLEOTIDE SEQUENCE</scope>
    <source>
        <strain evidence="10">Df01</strain>
    </source>
</reference>
<evidence type="ECO:0000313" key="10">
    <source>
        <dbReference type="EMBL" id="MDM5147397.1"/>
    </source>
</evidence>
<dbReference type="EMBL" id="JANQAO010000002">
    <property type="protein sequence ID" value="MDM5147397.1"/>
    <property type="molecule type" value="Genomic_DNA"/>
</dbReference>
<keyword evidence="4" id="KW-0346">Stress response</keyword>
<accession>A0ABT7QL80</accession>
<dbReference type="InterPro" id="IPR007630">
    <property type="entry name" value="RNA_pol_sigma70_r4"/>
</dbReference>
<dbReference type="PROSITE" id="PS00715">
    <property type="entry name" value="SIGMA70_1"/>
    <property type="match status" value="1"/>
</dbReference>
<dbReference type="Proteomes" id="UP001168167">
    <property type="component" value="Unassembled WGS sequence"/>
</dbReference>